<dbReference type="Pfam" id="PF12625">
    <property type="entry name" value="Arabinose_bd"/>
    <property type="match status" value="1"/>
</dbReference>
<dbReference type="InterPro" id="IPR018060">
    <property type="entry name" value="HTH_AraC"/>
</dbReference>
<dbReference type="Pfam" id="PF12833">
    <property type="entry name" value="HTH_18"/>
    <property type="match status" value="1"/>
</dbReference>
<sequence length="339" mass="37801">MKPVADVSHRTAAQRPAPLHTIFITLDFMKRMGVPADVLLRGTGISPSDVERPNAMVTHAQEMVLFANALEATGNTAIGLHIGNAIPVTSYGLRAHAMLVSPTLGDALRLGFEHPLLGISYFRMRITTKGDVARISVGGYTYRADLLVLNTDMVFTAIRREMHDLIGKYPEFLRIGFAYPEPPHAESYGAYFDCPIEFNSGESFLEFDRSILEIELPLAHPIEFELAKKACSKREFELAHWVPSDLIGRLLGLMYDNPACQDVAEFSRQLGISLRSLQRKLQEMGTSFSAMHNLVRQDLTSQYLAAKEYSIKEIAARLGYKNTSAFSRAMKRWSKGSAE</sequence>
<dbReference type="AlphaFoldDB" id="A0A103PZG2"/>
<dbReference type="EMBL" id="LPHD01000043">
    <property type="protein sequence ID" value="KWA84540.1"/>
    <property type="molecule type" value="Genomic_DNA"/>
</dbReference>
<dbReference type="InterPro" id="IPR032687">
    <property type="entry name" value="AraC-type_N"/>
</dbReference>
<dbReference type="Gene3D" id="1.10.10.60">
    <property type="entry name" value="Homeodomain-like"/>
    <property type="match status" value="1"/>
</dbReference>
<organism evidence="5 6">
    <name type="scientific">Burkholderia ubonensis</name>
    <dbReference type="NCBI Taxonomy" id="101571"/>
    <lineage>
        <taxon>Bacteria</taxon>
        <taxon>Pseudomonadati</taxon>
        <taxon>Pseudomonadota</taxon>
        <taxon>Betaproteobacteria</taxon>
        <taxon>Burkholderiales</taxon>
        <taxon>Burkholderiaceae</taxon>
        <taxon>Burkholderia</taxon>
        <taxon>Burkholderia cepacia complex</taxon>
    </lineage>
</organism>
<accession>A0A103PZG2</accession>
<gene>
    <name evidence="5" type="ORF">WL29_18505</name>
</gene>
<name>A0A103PZG2_9BURK</name>
<evidence type="ECO:0000256" key="2">
    <source>
        <dbReference type="ARBA" id="ARBA00023125"/>
    </source>
</evidence>
<keyword evidence="2" id="KW-0238">DNA-binding</keyword>
<dbReference type="SMART" id="SM00342">
    <property type="entry name" value="HTH_ARAC"/>
    <property type="match status" value="1"/>
</dbReference>
<evidence type="ECO:0000256" key="3">
    <source>
        <dbReference type="ARBA" id="ARBA00023163"/>
    </source>
</evidence>
<dbReference type="GO" id="GO:0000976">
    <property type="term" value="F:transcription cis-regulatory region binding"/>
    <property type="evidence" value="ECO:0007669"/>
    <property type="project" value="TreeGrafter"/>
</dbReference>
<protein>
    <recommendedName>
        <fullName evidence="4">HTH araC/xylS-type domain-containing protein</fullName>
    </recommendedName>
</protein>
<dbReference type="SUPFAM" id="SSF46689">
    <property type="entry name" value="Homeodomain-like"/>
    <property type="match status" value="1"/>
</dbReference>
<dbReference type="PANTHER" id="PTHR47894:SF1">
    <property type="entry name" value="HTH-TYPE TRANSCRIPTIONAL REGULATOR VQSM"/>
    <property type="match status" value="1"/>
</dbReference>
<reference evidence="5 6" key="1">
    <citation type="submission" date="2015-11" db="EMBL/GenBank/DDBJ databases">
        <title>Expanding the genomic diversity of Burkholderia species for the development of highly accurate diagnostics.</title>
        <authorList>
            <person name="Sahl J."/>
            <person name="Keim P."/>
            <person name="Wagner D."/>
        </authorList>
    </citation>
    <scope>NUCLEOTIDE SEQUENCE [LARGE SCALE GENOMIC DNA]</scope>
    <source>
        <strain evidence="5 6">MSMB2087WGS</strain>
    </source>
</reference>
<evidence type="ECO:0000256" key="1">
    <source>
        <dbReference type="ARBA" id="ARBA00023015"/>
    </source>
</evidence>
<evidence type="ECO:0000313" key="6">
    <source>
        <dbReference type="Proteomes" id="UP000060630"/>
    </source>
</evidence>
<dbReference type="PANTHER" id="PTHR47894">
    <property type="entry name" value="HTH-TYPE TRANSCRIPTIONAL REGULATOR GADX"/>
    <property type="match status" value="1"/>
</dbReference>
<comment type="caution">
    <text evidence="5">The sequence shown here is derived from an EMBL/GenBank/DDBJ whole genome shotgun (WGS) entry which is preliminary data.</text>
</comment>
<dbReference type="PROSITE" id="PS01124">
    <property type="entry name" value="HTH_ARAC_FAMILY_2"/>
    <property type="match status" value="1"/>
</dbReference>
<feature type="domain" description="HTH araC/xylS-type" evidence="4">
    <location>
        <begin position="248"/>
        <end position="339"/>
    </location>
</feature>
<dbReference type="GO" id="GO:0003700">
    <property type="term" value="F:DNA-binding transcription factor activity"/>
    <property type="evidence" value="ECO:0007669"/>
    <property type="project" value="InterPro"/>
</dbReference>
<dbReference type="Proteomes" id="UP000060630">
    <property type="component" value="Unassembled WGS sequence"/>
</dbReference>
<dbReference type="GO" id="GO:0005829">
    <property type="term" value="C:cytosol"/>
    <property type="evidence" value="ECO:0007669"/>
    <property type="project" value="TreeGrafter"/>
</dbReference>
<dbReference type="InterPro" id="IPR009057">
    <property type="entry name" value="Homeodomain-like_sf"/>
</dbReference>
<evidence type="ECO:0000313" key="5">
    <source>
        <dbReference type="EMBL" id="KWA84540.1"/>
    </source>
</evidence>
<keyword evidence="1" id="KW-0805">Transcription regulation</keyword>
<keyword evidence="3" id="KW-0804">Transcription</keyword>
<proteinExistence type="predicted"/>
<evidence type="ECO:0000259" key="4">
    <source>
        <dbReference type="PROSITE" id="PS01124"/>
    </source>
</evidence>
<dbReference type="RefSeq" id="WP_059653327.1">
    <property type="nucleotide sequence ID" value="NZ_LOXJ01000014.1"/>
</dbReference>